<evidence type="ECO:0000313" key="10">
    <source>
        <dbReference type="Proteomes" id="UP000305131"/>
    </source>
</evidence>
<feature type="domain" description="Major facilitator superfamily (MFS) profile" evidence="8">
    <location>
        <begin position="11"/>
        <end position="458"/>
    </location>
</feature>
<protein>
    <submittedName>
        <fullName evidence="9">Multidrug efflux MFS transporter</fullName>
    </submittedName>
</protein>
<dbReference type="GO" id="GO:0005886">
    <property type="term" value="C:plasma membrane"/>
    <property type="evidence" value="ECO:0007669"/>
    <property type="project" value="UniProtKB-SubCell"/>
</dbReference>
<feature type="transmembrane region" description="Helical" evidence="7">
    <location>
        <begin position="292"/>
        <end position="314"/>
    </location>
</feature>
<feature type="transmembrane region" description="Helical" evidence="7">
    <location>
        <begin position="225"/>
        <end position="243"/>
    </location>
</feature>
<feature type="transmembrane region" description="Helical" evidence="7">
    <location>
        <begin position="49"/>
        <end position="70"/>
    </location>
</feature>
<evidence type="ECO:0000259" key="8">
    <source>
        <dbReference type="PROSITE" id="PS50850"/>
    </source>
</evidence>
<dbReference type="Pfam" id="PF07690">
    <property type="entry name" value="MFS_1"/>
    <property type="match status" value="2"/>
</dbReference>
<dbReference type="AlphaFoldDB" id="A0A6C1KGB0"/>
<keyword evidence="2" id="KW-0813">Transport</keyword>
<dbReference type="InterPro" id="IPR036259">
    <property type="entry name" value="MFS_trans_sf"/>
</dbReference>
<evidence type="ECO:0000256" key="1">
    <source>
        <dbReference type="ARBA" id="ARBA00004651"/>
    </source>
</evidence>
<dbReference type="PROSITE" id="PS50850">
    <property type="entry name" value="MFS"/>
    <property type="match status" value="1"/>
</dbReference>
<dbReference type="InterPro" id="IPR011701">
    <property type="entry name" value="MFS"/>
</dbReference>
<dbReference type="OrthoDB" id="9812221at2"/>
<dbReference type="InterPro" id="IPR020846">
    <property type="entry name" value="MFS_dom"/>
</dbReference>
<organism evidence="9 10">
    <name type="scientific">Xanthobacter autotrophicus</name>
    <dbReference type="NCBI Taxonomy" id="280"/>
    <lineage>
        <taxon>Bacteria</taxon>
        <taxon>Pseudomonadati</taxon>
        <taxon>Pseudomonadota</taxon>
        <taxon>Alphaproteobacteria</taxon>
        <taxon>Hyphomicrobiales</taxon>
        <taxon>Xanthobacteraceae</taxon>
        <taxon>Xanthobacter</taxon>
    </lineage>
</organism>
<dbReference type="GO" id="GO:0022857">
    <property type="term" value="F:transmembrane transporter activity"/>
    <property type="evidence" value="ECO:0007669"/>
    <property type="project" value="InterPro"/>
</dbReference>
<feature type="transmembrane region" description="Helical" evidence="7">
    <location>
        <begin position="264"/>
        <end position="286"/>
    </location>
</feature>
<dbReference type="Proteomes" id="UP000305131">
    <property type="component" value="Unassembled WGS sequence"/>
</dbReference>
<keyword evidence="3" id="KW-1003">Cell membrane</keyword>
<evidence type="ECO:0000256" key="3">
    <source>
        <dbReference type="ARBA" id="ARBA00022475"/>
    </source>
</evidence>
<dbReference type="Gene3D" id="1.20.1250.20">
    <property type="entry name" value="MFS general substrate transporter like domains"/>
    <property type="match status" value="1"/>
</dbReference>
<dbReference type="EMBL" id="VAUP01000022">
    <property type="protein sequence ID" value="TLX43292.1"/>
    <property type="molecule type" value="Genomic_DNA"/>
</dbReference>
<feature type="transmembrane region" description="Helical" evidence="7">
    <location>
        <begin position="432"/>
        <end position="451"/>
    </location>
</feature>
<evidence type="ECO:0000256" key="6">
    <source>
        <dbReference type="ARBA" id="ARBA00023136"/>
    </source>
</evidence>
<evidence type="ECO:0000313" key="9">
    <source>
        <dbReference type="EMBL" id="TLX43292.1"/>
    </source>
</evidence>
<sequence length="475" mass="49870">MPPRTASYRPLSVLVGLAYFMDQLDSTIIAPALPQIAVAFGVSPLNLDLTMTVYLLANVAVIPLSGLLAARFGTRTVFQASLILFAASSALCGFAQSLPALVAARVLQGASAALMMPVGRMAIIHATSKADLVAALAWMITPAMLGPLIGPLLGGVIATYSDWRWIFFLNLPLGLAGYLFAARVMPQVTDEEPPPFDLRQWLWLALLLVAGASLLWLVRHPGISPAVYAGLIALAVVSGTAYVRRVHGGGHPPLLDFALLKVPTFNVSFWGGCLVRVGYGALPFLLPLQLQLGLGFTAIESGVVLLATGLVAFITKTFTARILAHFGFRSVIIWNGVLCGFALALCAAFQASWSVALIALLASIGGFFRAIQLNALAAIAYADLPRRSVAPATSLNTTFQQFAVMIGISLSVTVVNLSAWAAQRPHPGGGDYAAAFLVLAVLVLAAVPVALRLHPGAGHELSGHRRASGSPASRA</sequence>
<evidence type="ECO:0000256" key="7">
    <source>
        <dbReference type="SAM" id="Phobius"/>
    </source>
</evidence>
<feature type="transmembrane region" description="Helical" evidence="7">
    <location>
        <begin position="326"/>
        <end position="351"/>
    </location>
</feature>
<dbReference type="PANTHER" id="PTHR42718">
    <property type="entry name" value="MAJOR FACILITATOR SUPERFAMILY MULTIDRUG TRANSPORTER MFSC"/>
    <property type="match status" value="1"/>
</dbReference>
<keyword evidence="5 7" id="KW-1133">Transmembrane helix</keyword>
<feature type="transmembrane region" description="Helical" evidence="7">
    <location>
        <begin position="163"/>
        <end position="181"/>
    </location>
</feature>
<comment type="caution">
    <text evidence="9">The sequence shown here is derived from an EMBL/GenBank/DDBJ whole genome shotgun (WGS) entry which is preliminary data.</text>
</comment>
<keyword evidence="4 7" id="KW-0812">Transmembrane</keyword>
<feature type="transmembrane region" description="Helical" evidence="7">
    <location>
        <begin position="77"/>
        <end position="96"/>
    </location>
</feature>
<dbReference type="SUPFAM" id="SSF103473">
    <property type="entry name" value="MFS general substrate transporter"/>
    <property type="match status" value="1"/>
</dbReference>
<comment type="subcellular location">
    <subcellularLocation>
        <location evidence="1">Cell membrane</location>
        <topology evidence="1">Multi-pass membrane protein</topology>
    </subcellularLocation>
</comment>
<feature type="transmembrane region" description="Helical" evidence="7">
    <location>
        <begin position="135"/>
        <end position="157"/>
    </location>
</feature>
<evidence type="ECO:0000256" key="4">
    <source>
        <dbReference type="ARBA" id="ARBA00022692"/>
    </source>
</evidence>
<keyword evidence="6 7" id="KW-0472">Membrane</keyword>
<reference evidence="9 10" key="1">
    <citation type="submission" date="2019-05" db="EMBL/GenBank/DDBJ databases">
        <authorList>
            <person name="Zhou X."/>
        </authorList>
    </citation>
    <scope>NUCLEOTIDE SEQUENCE [LARGE SCALE GENOMIC DNA]</scope>
    <source>
        <strain evidence="9 10">DSM 432</strain>
    </source>
</reference>
<dbReference type="GeneID" id="95774131"/>
<evidence type="ECO:0000256" key="2">
    <source>
        <dbReference type="ARBA" id="ARBA00022448"/>
    </source>
</evidence>
<gene>
    <name evidence="9" type="ORF">FBQ73_11765</name>
</gene>
<dbReference type="RefSeq" id="WP_138399646.1">
    <property type="nucleotide sequence ID" value="NZ_JBAFVI010000002.1"/>
</dbReference>
<feature type="transmembrane region" description="Helical" evidence="7">
    <location>
        <begin position="201"/>
        <end position="219"/>
    </location>
</feature>
<feature type="transmembrane region" description="Helical" evidence="7">
    <location>
        <begin position="402"/>
        <end position="420"/>
    </location>
</feature>
<dbReference type="PANTHER" id="PTHR42718:SF46">
    <property type="entry name" value="BLR6921 PROTEIN"/>
    <property type="match status" value="1"/>
</dbReference>
<dbReference type="Gene3D" id="1.20.1720.10">
    <property type="entry name" value="Multidrug resistance protein D"/>
    <property type="match status" value="1"/>
</dbReference>
<proteinExistence type="predicted"/>
<evidence type="ECO:0000256" key="5">
    <source>
        <dbReference type="ARBA" id="ARBA00022989"/>
    </source>
</evidence>
<feature type="transmembrane region" description="Helical" evidence="7">
    <location>
        <begin position="357"/>
        <end position="381"/>
    </location>
</feature>
<accession>A0A6C1KGB0</accession>
<name>A0A6C1KGB0_XANAU</name>